<keyword evidence="2" id="KW-0067">ATP-binding</keyword>
<dbReference type="InParanoid" id="D8M9Y2"/>
<feature type="compositionally biased region" description="Low complexity" evidence="4">
    <location>
        <begin position="554"/>
        <end position="574"/>
    </location>
</feature>
<dbReference type="GO" id="GO:0005524">
    <property type="term" value="F:ATP binding"/>
    <property type="evidence" value="ECO:0007669"/>
    <property type="project" value="UniProtKB-KW"/>
</dbReference>
<dbReference type="EMBL" id="FN668689">
    <property type="protein sequence ID" value="CBK24871.2"/>
    <property type="molecule type" value="Genomic_DNA"/>
</dbReference>
<feature type="region of interest" description="Disordered" evidence="4">
    <location>
        <begin position="537"/>
        <end position="646"/>
    </location>
</feature>
<feature type="compositionally biased region" description="Polar residues" evidence="4">
    <location>
        <begin position="575"/>
        <end position="604"/>
    </location>
</feature>
<feature type="compositionally biased region" description="Polar residues" evidence="4">
    <location>
        <begin position="852"/>
        <end position="868"/>
    </location>
</feature>
<dbReference type="GO" id="GO:0030968">
    <property type="term" value="P:endoplasmic reticulum unfolded protein response"/>
    <property type="evidence" value="ECO:0007669"/>
    <property type="project" value="TreeGrafter"/>
</dbReference>
<evidence type="ECO:0000256" key="3">
    <source>
        <dbReference type="ARBA" id="ARBA00023186"/>
    </source>
</evidence>
<keyword evidence="1" id="KW-0547">Nucleotide-binding</keyword>
<keyword evidence="6" id="KW-1185">Reference proteome</keyword>
<protein>
    <submittedName>
        <fullName evidence="5">Uncharacterized protein</fullName>
    </submittedName>
</protein>
<feature type="region of interest" description="Disordered" evidence="4">
    <location>
        <begin position="762"/>
        <end position="889"/>
    </location>
</feature>
<dbReference type="PANTHER" id="PTHR45639:SF3">
    <property type="entry name" value="HYPOXIA UP-REGULATED PROTEIN 1"/>
    <property type="match status" value="1"/>
</dbReference>
<dbReference type="PANTHER" id="PTHR45639">
    <property type="entry name" value="HSC70CB, ISOFORM G-RELATED"/>
    <property type="match status" value="1"/>
</dbReference>
<dbReference type="InterPro" id="IPR013126">
    <property type="entry name" value="Hsp_70_fam"/>
</dbReference>
<dbReference type="SUPFAM" id="SSF53067">
    <property type="entry name" value="Actin-like ATPase domain"/>
    <property type="match status" value="1"/>
</dbReference>
<dbReference type="InterPro" id="IPR043129">
    <property type="entry name" value="ATPase_NBD"/>
</dbReference>
<dbReference type="RefSeq" id="XP_012898919.1">
    <property type="nucleotide sequence ID" value="XM_013043465.1"/>
</dbReference>
<dbReference type="Gene3D" id="3.90.640.10">
    <property type="entry name" value="Actin, Chain A, domain 4"/>
    <property type="match status" value="1"/>
</dbReference>
<evidence type="ECO:0000256" key="4">
    <source>
        <dbReference type="SAM" id="MobiDB-lite"/>
    </source>
</evidence>
<evidence type="ECO:0000313" key="5">
    <source>
        <dbReference type="EMBL" id="CBK24871.2"/>
    </source>
</evidence>
<dbReference type="GeneID" id="24922961"/>
<feature type="compositionally biased region" description="Polar residues" evidence="4">
    <location>
        <begin position="762"/>
        <end position="808"/>
    </location>
</feature>
<dbReference type="Proteomes" id="UP000008312">
    <property type="component" value="Unassembled WGS sequence"/>
</dbReference>
<gene>
    <name evidence="5" type="ORF">GSBLH_T00006837001</name>
</gene>
<sequence>MSTGYLNETGIDLGSFEITCFKGSNTITAHPDSCYEVVTNDIEIKYQFPKESSMSRIILSNITINNTTPLYISLLDFFVNEEEEHIFCPLEIEKWKNCLVKLKFGKTDPISIDTITMKHGDLYTNMYSLVNEETRKNKISEYRPIIAVPTVMSPEHLKLLSKTMLCYNLPKPIFVEGSIAFGVSFGFLTYQAMRKKEYVVVVNCGDVFLTVSVIEFKKNEMKMMYTKSAQFGGRILTKRLRDFAISKSNRKDVSSLTEYQLLQEMVKWKNQINTHQINTTMMSIIGAFGNENDDDLELLINHSEFEDYCKESLKPFEEVLQVTLKYLESKKISMYSVVPMGGAMRSVLLQEVTTTILKKPLSLTARMDEENAMGACRISHLLREKRITFNEKLKNCGVMFVKSAGKMYYFVNCSDEYLNGLKESMWQSLSECSPEELAQCSEEKGVKYLLNKTKEDEEESKQVTKTHDYVDAVLVSVNNFITRNQLNDPQNPINVKYKEYQMKCVKPATFATKEARENIKRDLDEWCKQNNIPIDENAGKYVPSLMGNQYNGLNSQHSASNSQQKSNSSENQPSANSMAPSKHASSFQDQTNDGRASVSPTQTAPIGGNLSSSNQLNGSSVPESIQPSSQSVPTTSNTNPNVPSNVNVICDPALSATEQQPSVSNPTVLNPPFISGPTQVDSASIPTPPTVPPTVTTQDTELSISIPLSSSATADATAAPNGPMNIPMISPPTSGINYTQSGSITYSVNRSLNNNAIGGISSTNSNPENSSLFIPNPVLSNSTVPQNNEISLNGDNNHSQPSNASGDSISPPPVEKGTGREMNEKYRNQAPENPAYIDRSGVSEDVAPNPPTLCTSTLNENDGNVPTQHKNEDESDHQDQDAEYDSDDDCKKGCTCY</sequence>
<evidence type="ECO:0000256" key="1">
    <source>
        <dbReference type="ARBA" id="ARBA00022741"/>
    </source>
</evidence>
<organism evidence="5">
    <name type="scientific">Blastocystis hominis</name>
    <dbReference type="NCBI Taxonomy" id="12968"/>
    <lineage>
        <taxon>Eukaryota</taxon>
        <taxon>Sar</taxon>
        <taxon>Stramenopiles</taxon>
        <taxon>Bigyra</taxon>
        <taxon>Opalozoa</taxon>
        <taxon>Opalinata</taxon>
        <taxon>Blastocystidae</taxon>
        <taxon>Blastocystis</taxon>
    </lineage>
</organism>
<evidence type="ECO:0000313" key="6">
    <source>
        <dbReference type="Proteomes" id="UP000008312"/>
    </source>
</evidence>
<reference evidence="5" key="1">
    <citation type="submission" date="2010-02" db="EMBL/GenBank/DDBJ databases">
        <title>Sequencing and annotation of the Blastocystis hominis genome.</title>
        <authorList>
            <person name="Wincker P."/>
        </authorList>
    </citation>
    <scope>NUCLEOTIDE SEQUENCE</scope>
    <source>
        <strain evidence="5">Singapore isolate B</strain>
    </source>
</reference>
<dbReference type="AlphaFoldDB" id="D8M9Y2"/>
<feature type="compositionally biased region" description="Basic and acidic residues" evidence="4">
    <location>
        <begin position="817"/>
        <end position="827"/>
    </location>
</feature>
<dbReference type="Pfam" id="PF00012">
    <property type="entry name" value="HSP70"/>
    <property type="match status" value="1"/>
</dbReference>
<feature type="compositionally biased region" description="Basic and acidic residues" evidence="4">
    <location>
        <begin position="869"/>
        <end position="880"/>
    </location>
</feature>
<dbReference type="Gene3D" id="3.30.420.40">
    <property type="match status" value="2"/>
</dbReference>
<keyword evidence="3" id="KW-0143">Chaperone</keyword>
<proteinExistence type="predicted"/>
<dbReference type="GO" id="GO:0034663">
    <property type="term" value="C:endoplasmic reticulum chaperone complex"/>
    <property type="evidence" value="ECO:0007669"/>
    <property type="project" value="TreeGrafter"/>
</dbReference>
<name>D8M9Y2_BLAHO</name>
<accession>D8M9Y2</accession>
<dbReference type="GO" id="GO:0140662">
    <property type="term" value="F:ATP-dependent protein folding chaperone"/>
    <property type="evidence" value="ECO:0007669"/>
    <property type="project" value="InterPro"/>
</dbReference>
<evidence type="ECO:0000256" key="2">
    <source>
        <dbReference type="ARBA" id="ARBA00022840"/>
    </source>
</evidence>
<feature type="compositionally biased region" description="Low complexity" evidence="4">
    <location>
        <begin position="607"/>
        <end position="646"/>
    </location>
</feature>